<dbReference type="InterPro" id="IPR036167">
    <property type="entry name" value="tRNA_intron_Endo_cat-like_sf"/>
</dbReference>
<dbReference type="GO" id="GO:0006388">
    <property type="term" value="P:tRNA splicing, via endonucleolytic cleavage and ligation"/>
    <property type="evidence" value="ECO:0007669"/>
    <property type="project" value="InterPro"/>
</dbReference>
<reference evidence="1 2" key="1">
    <citation type="submission" date="2020-08" db="EMBL/GenBank/DDBJ databases">
        <authorList>
            <person name="Newling K."/>
            <person name="Davey J."/>
            <person name="Forrester S."/>
        </authorList>
    </citation>
    <scope>NUCLEOTIDE SEQUENCE [LARGE SCALE GENOMIC DNA]</scope>
    <source>
        <strain evidence="2">Crithidia deanei Carvalho (ATCC PRA-265)</strain>
    </source>
</reference>
<dbReference type="Proteomes" id="UP000515908">
    <property type="component" value="Chromosome 10"/>
</dbReference>
<evidence type="ECO:0000313" key="2">
    <source>
        <dbReference type="Proteomes" id="UP000515908"/>
    </source>
</evidence>
<dbReference type="AlphaFoldDB" id="A0A7G2CDL3"/>
<dbReference type="GO" id="GO:0003676">
    <property type="term" value="F:nucleic acid binding"/>
    <property type="evidence" value="ECO:0007669"/>
    <property type="project" value="InterPro"/>
</dbReference>
<name>A0A7G2CDL3_9TRYP</name>
<accession>A0A7G2CDL3</accession>
<keyword evidence="2" id="KW-1185">Reference proteome</keyword>
<protein>
    <submittedName>
        <fullName evidence="1">Uncharacterized protein</fullName>
    </submittedName>
</protein>
<dbReference type="GO" id="GO:0005634">
    <property type="term" value="C:nucleus"/>
    <property type="evidence" value="ECO:0007669"/>
    <property type="project" value="UniProtKB-ARBA"/>
</dbReference>
<dbReference type="EMBL" id="LR877154">
    <property type="protein sequence ID" value="CAD2217916.1"/>
    <property type="molecule type" value="Genomic_DNA"/>
</dbReference>
<dbReference type="Gene3D" id="3.40.1350.10">
    <property type="match status" value="1"/>
</dbReference>
<dbReference type="InterPro" id="IPR011856">
    <property type="entry name" value="tRNA_endonuc-like_dom_sf"/>
</dbReference>
<evidence type="ECO:0000313" key="1">
    <source>
        <dbReference type="EMBL" id="CAD2217916.1"/>
    </source>
</evidence>
<sequence length="108" mass="12134">MGHYLTLFASNTSGNPLLQFVCGGTRIQVGCVVDDENVREAYGCHFHGYEESPEASHGLMLGWYVNREKIDTLRVLSLCRLANSLHKHTVLVDEVHKKCILLKYSADL</sequence>
<dbReference type="SUPFAM" id="SSF53032">
    <property type="entry name" value="tRNA-intron endonuclease catalytic domain-like"/>
    <property type="match status" value="1"/>
</dbReference>
<dbReference type="VEuPathDB" id="TriTrypDB:ADEAN_000540200"/>
<gene>
    <name evidence="1" type="ORF">ADEAN_000540200</name>
</gene>
<proteinExistence type="predicted"/>
<organism evidence="1 2">
    <name type="scientific">Angomonas deanei</name>
    <dbReference type="NCBI Taxonomy" id="59799"/>
    <lineage>
        <taxon>Eukaryota</taxon>
        <taxon>Discoba</taxon>
        <taxon>Euglenozoa</taxon>
        <taxon>Kinetoplastea</taxon>
        <taxon>Metakinetoplastina</taxon>
        <taxon>Trypanosomatida</taxon>
        <taxon>Trypanosomatidae</taxon>
        <taxon>Strigomonadinae</taxon>
        <taxon>Angomonas</taxon>
    </lineage>
</organism>